<gene>
    <name evidence="3" type="ORF">GCM10009827_021760</name>
</gene>
<name>A0ABN1ZY44_9ACTN</name>
<evidence type="ECO:0000259" key="2">
    <source>
        <dbReference type="Pfam" id="PF13672"/>
    </source>
</evidence>
<dbReference type="SUPFAM" id="SSF81606">
    <property type="entry name" value="PP2C-like"/>
    <property type="match status" value="1"/>
</dbReference>
<evidence type="ECO:0000313" key="4">
    <source>
        <dbReference type="Proteomes" id="UP001501470"/>
    </source>
</evidence>
<organism evidence="3 4">
    <name type="scientific">Dactylosporangium maewongense</name>
    <dbReference type="NCBI Taxonomy" id="634393"/>
    <lineage>
        <taxon>Bacteria</taxon>
        <taxon>Bacillati</taxon>
        <taxon>Actinomycetota</taxon>
        <taxon>Actinomycetes</taxon>
        <taxon>Micromonosporales</taxon>
        <taxon>Micromonosporaceae</taxon>
        <taxon>Dactylosporangium</taxon>
    </lineage>
</organism>
<keyword evidence="4" id="KW-1185">Reference proteome</keyword>
<feature type="region of interest" description="Disordered" evidence="1">
    <location>
        <begin position="1"/>
        <end position="21"/>
    </location>
</feature>
<evidence type="ECO:0000256" key="1">
    <source>
        <dbReference type="SAM" id="MobiDB-lite"/>
    </source>
</evidence>
<proteinExistence type="predicted"/>
<dbReference type="Pfam" id="PF13672">
    <property type="entry name" value="PP2C_2"/>
    <property type="match status" value="1"/>
</dbReference>
<accession>A0ABN1ZY44</accession>
<dbReference type="RefSeq" id="WP_344501673.1">
    <property type="nucleotide sequence ID" value="NZ_BAAAQD010000003.1"/>
</dbReference>
<dbReference type="EMBL" id="BAAAQD010000003">
    <property type="protein sequence ID" value="GAA1507266.1"/>
    <property type="molecule type" value="Genomic_DNA"/>
</dbReference>
<protein>
    <recommendedName>
        <fullName evidence="2">PPM-type phosphatase domain-containing protein</fullName>
    </recommendedName>
</protein>
<dbReference type="Gene3D" id="3.60.40.10">
    <property type="entry name" value="PPM-type phosphatase domain"/>
    <property type="match status" value="1"/>
</dbReference>
<dbReference type="InterPro" id="IPR036457">
    <property type="entry name" value="PPM-type-like_dom_sf"/>
</dbReference>
<reference evidence="3 4" key="1">
    <citation type="journal article" date="2019" name="Int. J. Syst. Evol. Microbiol.">
        <title>The Global Catalogue of Microorganisms (GCM) 10K type strain sequencing project: providing services to taxonomists for standard genome sequencing and annotation.</title>
        <authorList>
            <consortium name="The Broad Institute Genomics Platform"/>
            <consortium name="The Broad Institute Genome Sequencing Center for Infectious Disease"/>
            <person name="Wu L."/>
            <person name="Ma J."/>
        </authorList>
    </citation>
    <scope>NUCLEOTIDE SEQUENCE [LARGE SCALE GENOMIC DNA]</scope>
    <source>
        <strain evidence="3 4">JCM 15933</strain>
    </source>
</reference>
<evidence type="ECO:0000313" key="3">
    <source>
        <dbReference type="EMBL" id="GAA1507266.1"/>
    </source>
</evidence>
<sequence length="303" mass="31969">MTTPQEIDEPRVHNPPRRGQWDPIVVDRGSMVFEPRPSVGRVPPDTICDGWSTPDFTVRLASIRGDAHRHAGRPRQDHAEITLHPPTGTVLFAVADGVSSAPLADIGARIAASCALSAAWRMLDESGTVDWAGVVAAAARAMLRDRDHGLRAGETPADVERRLATTLVAGGVRPSPAGPLVSVVQVGDSEAWLLQDGVFRPILRVKHGGGGPLSSAVEPLPRVPVTLRAEEVPLPPSGVLLVGTDGIGDPLGDGTGLVGSLLAHTLAEPPPMLGFAHVAGFSRETFDDDRTLVAVWSRPGRPR</sequence>
<comment type="caution">
    <text evidence="3">The sequence shown here is derived from an EMBL/GenBank/DDBJ whole genome shotgun (WGS) entry which is preliminary data.</text>
</comment>
<feature type="domain" description="PPM-type phosphatase" evidence="2">
    <location>
        <begin position="64"/>
        <end position="254"/>
    </location>
</feature>
<dbReference type="Proteomes" id="UP001501470">
    <property type="component" value="Unassembled WGS sequence"/>
</dbReference>
<dbReference type="InterPro" id="IPR001932">
    <property type="entry name" value="PPM-type_phosphatase-like_dom"/>
</dbReference>